<evidence type="ECO:0008006" key="9">
    <source>
        <dbReference type="Google" id="ProtNLM"/>
    </source>
</evidence>
<feature type="compositionally biased region" description="Low complexity" evidence="5">
    <location>
        <begin position="19"/>
        <end position="31"/>
    </location>
</feature>
<feature type="compositionally biased region" description="Pro residues" evidence="5">
    <location>
        <begin position="32"/>
        <end position="54"/>
    </location>
</feature>
<organism evidence="7 8">
    <name type="scientific">Emiliania huxleyi (strain CCMP1516)</name>
    <dbReference type="NCBI Taxonomy" id="280463"/>
    <lineage>
        <taxon>Eukaryota</taxon>
        <taxon>Haptista</taxon>
        <taxon>Haptophyta</taxon>
        <taxon>Prymnesiophyceae</taxon>
        <taxon>Isochrysidales</taxon>
        <taxon>Noelaerhabdaceae</taxon>
        <taxon>Emiliania</taxon>
    </lineage>
</organism>
<evidence type="ECO:0000256" key="1">
    <source>
        <dbReference type="ARBA" id="ARBA00004141"/>
    </source>
</evidence>
<name>A0A0D3J336_EMIH1</name>
<evidence type="ECO:0000256" key="3">
    <source>
        <dbReference type="ARBA" id="ARBA00022989"/>
    </source>
</evidence>
<reference evidence="7" key="2">
    <citation type="submission" date="2024-10" db="UniProtKB">
        <authorList>
            <consortium name="EnsemblProtists"/>
        </authorList>
    </citation>
    <scope>IDENTIFICATION</scope>
</reference>
<keyword evidence="8" id="KW-1185">Reference proteome</keyword>
<dbReference type="AlphaFoldDB" id="A0A0D3J336"/>
<dbReference type="GeneID" id="19045927"/>
<dbReference type="GO" id="GO:0016192">
    <property type="term" value="P:vesicle-mediated transport"/>
    <property type="evidence" value="ECO:0007669"/>
    <property type="project" value="InterPro"/>
</dbReference>
<evidence type="ECO:0000256" key="5">
    <source>
        <dbReference type="SAM" id="MobiDB-lite"/>
    </source>
</evidence>
<evidence type="ECO:0000256" key="4">
    <source>
        <dbReference type="ARBA" id="ARBA00023136"/>
    </source>
</evidence>
<feature type="compositionally biased region" description="Low complexity" evidence="5">
    <location>
        <begin position="99"/>
        <end position="127"/>
    </location>
</feature>
<dbReference type="PaxDb" id="2903-EOD17921"/>
<dbReference type="KEGG" id="ehx:EMIHUDRAFT_349761"/>
<dbReference type="GO" id="GO:0012505">
    <property type="term" value="C:endomembrane system"/>
    <property type="evidence" value="ECO:0007669"/>
    <property type="project" value="UniProtKB-ARBA"/>
</dbReference>
<sequence>MPRKTSNAATGEAAASEWSSLRQASSAQLQPAPEPPAPEPQPAPPAREPAPEPQLPAWAAPQSQRTTEMASAPSARSAAALERARSSSGSRAALDRARSAALGRSSQQLGAARGRGTAARESGSARALQPPPQPQQRQPGRKAEAEAEPRRDRCCGVDPWFGMMTCVCVSALCAILDVVFLSLVGVEAFLVVFAIGAVAGIQAMVFFFGPRKYCGNTLCSGPARRWIAVTYWSLIGLTAFLAAWSLQHGLPPSVLILSFVLCKVAWAFNLMASCGCFGGKPRRRDEEDTRV</sequence>
<evidence type="ECO:0000313" key="7">
    <source>
        <dbReference type="EnsemblProtists" id="EOD17921"/>
    </source>
</evidence>
<comment type="subcellular location">
    <subcellularLocation>
        <location evidence="1">Membrane</location>
        <topology evidence="1">Multi-pass membrane protein</topology>
    </subcellularLocation>
</comment>
<feature type="compositionally biased region" description="Low complexity" evidence="5">
    <location>
        <begin position="70"/>
        <end position="92"/>
    </location>
</feature>
<feature type="transmembrane region" description="Helical" evidence="6">
    <location>
        <begin position="253"/>
        <end position="277"/>
    </location>
</feature>
<evidence type="ECO:0000313" key="8">
    <source>
        <dbReference type="Proteomes" id="UP000013827"/>
    </source>
</evidence>
<dbReference type="EnsemblProtists" id="EOD17921">
    <property type="protein sequence ID" value="EOD17921"/>
    <property type="gene ID" value="EMIHUDRAFT_349761"/>
</dbReference>
<keyword evidence="3 6" id="KW-1133">Transmembrane helix</keyword>
<evidence type="ECO:0000256" key="6">
    <source>
        <dbReference type="SAM" id="Phobius"/>
    </source>
</evidence>
<dbReference type="GO" id="GO:0005737">
    <property type="term" value="C:cytoplasm"/>
    <property type="evidence" value="ECO:0007669"/>
    <property type="project" value="UniProtKB-ARBA"/>
</dbReference>
<feature type="transmembrane region" description="Helical" evidence="6">
    <location>
        <begin position="188"/>
        <end position="208"/>
    </location>
</feature>
<keyword evidence="4 6" id="KW-0472">Membrane</keyword>
<dbReference type="Proteomes" id="UP000013827">
    <property type="component" value="Unassembled WGS sequence"/>
</dbReference>
<dbReference type="HOGENOM" id="CLU_957889_0_0_1"/>
<proteinExistence type="predicted"/>
<dbReference type="GO" id="GO:0016020">
    <property type="term" value="C:membrane"/>
    <property type="evidence" value="ECO:0007669"/>
    <property type="project" value="UniProtKB-SubCell"/>
</dbReference>
<accession>A0A0D3J336</accession>
<reference evidence="8" key="1">
    <citation type="journal article" date="2013" name="Nature">
        <title>Pan genome of the phytoplankton Emiliania underpins its global distribution.</title>
        <authorList>
            <person name="Read B.A."/>
            <person name="Kegel J."/>
            <person name="Klute M.J."/>
            <person name="Kuo A."/>
            <person name="Lefebvre S.C."/>
            <person name="Maumus F."/>
            <person name="Mayer C."/>
            <person name="Miller J."/>
            <person name="Monier A."/>
            <person name="Salamov A."/>
            <person name="Young J."/>
            <person name="Aguilar M."/>
            <person name="Claverie J.M."/>
            <person name="Frickenhaus S."/>
            <person name="Gonzalez K."/>
            <person name="Herman E.K."/>
            <person name="Lin Y.C."/>
            <person name="Napier J."/>
            <person name="Ogata H."/>
            <person name="Sarno A.F."/>
            <person name="Shmutz J."/>
            <person name="Schroeder D."/>
            <person name="de Vargas C."/>
            <person name="Verret F."/>
            <person name="von Dassow P."/>
            <person name="Valentin K."/>
            <person name="Van de Peer Y."/>
            <person name="Wheeler G."/>
            <person name="Dacks J.B."/>
            <person name="Delwiche C.F."/>
            <person name="Dyhrman S.T."/>
            <person name="Glockner G."/>
            <person name="John U."/>
            <person name="Richards T."/>
            <person name="Worden A.Z."/>
            <person name="Zhang X."/>
            <person name="Grigoriev I.V."/>
            <person name="Allen A.E."/>
            <person name="Bidle K."/>
            <person name="Borodovsky M."/>
            <person name="Bowler C."/>
            <person name="Brownlee C."/>
            <person name="Cock J.M."/>
            <person name="Elias M."/>
            <person name="Gladyshev V.N."/>
            <person name="Groth M."/>
            <person name="Guda C."/>
            <person name="Hadaegh A."/>
            <person name="Iglesias-Rodriguez M.D."/>
            <person name="Jenkins J."/>
            <person name="Jones B.M."/>
            <person name="Lawson T."/>
            <person name="Leese F."/>
            <person name="Lindquist E."/>
            <person name="Lobanov A."/>
            <person name="Lomsadze A."/>
            <person name="Malik S.B."/>
            <person name="Marsh M.E."/>
            <person name="Mackinder L."/>
            <person name="Mock T."/>
            <person name="Mueller-Roeber B."/>
            <person name="Pagarete A."/>
            <person name="Parker M."/>
            <person name="Probert I."/>
            <person name="Quesneville H."/>
            <person name="Raines C."/>
            <person name="Rensing S.A."/>
            <person name="Riano-Pachon D.M."/>
            <person name="Richier S."/>
            <person name="Rokitta S."/>
            <person name="Shiraiwa Y."/>
            <person name="Soanes D.M."/>
            <person name="van der Giezen M."/>
            <person name="Wahlund T.M."/>
            <person name="Williams B."/>
            <person name="Wilson W."/>
            <person name="Wolfe G."/>
            <person name="Wurch L.L."/>
        </authorList>
    </citation>
    <scope>NUCLEOTIDE SEQUENCE</scope>
</reference>
<dbReference type="Pfam" id="PF04178">
    <property type="entry name" value="Got1"/>
    <property type="match status" value="1"/>
</dbReference>
<dbReference type="InterPro" id="IPR007305">
    <property type="entry name" value="Vesicle_transpt_Got1/SFT2"/>
</dbReference>
<dbReference type="RefSeq" id="XP_005770350.1">
    <property type="nucleotide sequence ID" value="XM_005770293.1"/>
</dbReference>
<evidence type="ECO:0000256" key="2">
    <source>
        <dbReference type="ARBA" id="ARBA00022692"/>
    </source>
</evidence>
<feature type="region of interest" description="Disordered" evidence="5">
    <location>
        <begin position="1"/>
        <end position="149"/>
    </location>
</feature>
<feature type="transmembrane region" description="Helical" evidence="6">
    <location>
        <begin position="229"/>
        <end position="247"/>
    </location>
</feature>
<feature type="transmembrane region" description="Helical" evidence="6">
    <location>
        <begin position="160"/>
        <end position="182"/>
    </location>
</feature>
<keyword evidence="2 6" id="KW-0812">Transmembrane</keyword>
<protein>
    <recommendedName>
        <fullName evidence="9">Vesicle transport protein</fullName>
    </recommendedName>
</protein>